<organism evidence="12 13">
    <name type="scientific">Luteimonas soli</name>
    <dbReference type="NCBI Taxonomy" id="1648966"/>
    <lineage>
        <taxon>Bacteria</taxon>
        <taxon>Pseudomonadati</taxon>
        <taxon>Pseudomonadota</taxon>
        <taxon>Gammaproteobacteria</taxon>
        <taxon>Lysobacterales</taxon>
        <taxon>Lysobacteraceae</taxon>
        <taxon>Luteimonas</taxon>
    </lineage>
</organism>
<dbReference type="Gene3D" id="3.30.1380.10">
    <property type="match status" value="1"/>
</dbReference>
<keyword evidence="7 9" id="KW-0482">Metalloprotease</keyword>
<feature type="binding site" evidence="9">
    <location>
        <position position="731"/>
    </location>
    <ligand>
        <name>Zn(2+)</name>
        <dbReference type="ChEBI" id="CHEBI:29105"/>
        <note>catalytic</note>
    </ligand>
</feature>
<dbReference type="HAMAP" id="MF_01924">
    <property type="entry name" value="A_A_dipeptidase"/>
    <property type="match status" value="1"/>
</dbReference>
<evidence type="ECO:0000256" key="8">
    <source>
        <dbReference type="ARBA" id="ARBA00023316"/>
    </source>
</evidence>
<dbReference type="Pfam" id="PF01427">
    <property type="entry name" value="Peptidase_M15"/>
    <property type="match status" value="1"/>
</dbReference>
<dbReference type="CDD" id="cd14817">
    <property type="entry name" value="D-Ala-D-Ala_dipeptidase_VanX"/>
    <property type="match status" value="1"/>
</dbReference>
<dbReference type="RefSeq" id="WP_386743008.1">
    <property type="nucleotide sequence ID" value="NZ_JBHRYA010000003.1"/>
</dbReference>
<keyword evidence="4 9" id="KW-0378">Hydrolase</keyword>
<evidence type="ECO:0000256" key="9">
    <source>
        <dbReference type="HAMAP-Rule" id="MF_01924"/>
    </source>
</evidence>
<keyword evidence="13" id="KW-1185">Reference proteome</keyword>
<keyword evidence="8" id="KW-0961">Cell wall biogenesis/degradation</keyword>
<feature type="signal peptide" evidence="10">
    <location>
        <begin position="1"/>
        <end position="25"/>
    </location>
</feature>
<feature type="binding site" evidence="9">
    <location>
        <position position="666"/>
    </location>
    <ligand>
        <name>Zn(2+)</name>
        <dbReference type="ChEBI" id="CHEBI:29105"/>
        <note>catalytic</note>
    </ligand>
</feature>
<comment type="similarity">
    <text evidence="9">Belongs to the peptidase M15D family.</text>
</comment>
<keyword evidence="10" id="KW-0732">Signal</keyword>
<evidence type="ECO:0000256" key="2">
    <source>
        <dbReference type="ARBA" id="ARBA00022670"/>
    </source>
</evidence>
<evidence type="ECO:0000313" key="12">
    <source>
        <dbReference type="EMBL" id="MFC3715916.1"/>
    </source>
</evidence>
<feature type="chain" id="PRO_5046084595" description="D-alanyl-D-alanine dipeptidase" evidence="10">
    <location>
        <begin position="26"/>
        <end position="749"/>
    </location>
</feature>
<dbReference type="InterPro" id="IPR001466">
    <property type="entry name" value="Beta-lactam-related"/>
</dbReference>
<dbReference type="EMBL" id="JBHRYA010000003">
    <property type="protein sequence ID" value="MFC3715916.1"/>
    <property type="molecule type" value="Genomic_DNA"/>
</dbReference>
<keyword evidence="6 9" id="KW-0224">Dipeptidase</keyword>
<dbReference type="Gene3D" id="3.40.710.10">
    <property type="entry name" value="DD-peptidase/beta-lactamase superfamily"/>
    <property type="match status" value="1"/>
</dbReference>
<dbReference type="InterPro" id="IPR012338">
    <property type="entry name" value="Beta-lactam/transpept-like"/>
</dbReference>
<feature type="site" description="Transition state stabilizer" evidence="9">
    <location>
        <position position="615"/>
    </location>
</feature>
<protein>
    <recommendedName>
        <fullName evidence="9">D-alanyl-D-alanine dipeptidase</fullName>
        <shortName evidence="9">D-Ala-D-Ala dipeptidase</shortName>
        <ecNumber evidence="9">3.4.13.22</ecNumber>
    </recommendedName>
</protein>
<comment type="catalytic activity">
    <reaction evidence="1 9">
        <text>D-alanyl-D-alanine + H2O = 2 D-alanine</text>
        <dbReference type="Rhea" id="RHEA:20661"/>
        <dbReference type="ChEBI" id="CHEBI:15377"/>
        <dbReference type="ChEBI" id="CHEBI:57416"/>
        <dbReference type="ChEBI" id="CHEBI:57822"/>
        <dbReference type="EC" id="3.4.13.22"/>
    </reaction>
</comment>
<reference evidence="13" key="1">
    <citation type="journal article" date="2019" name="Int. J. Syst. Evol. Microbiol.">
        <title>The Global Catalogue of Microorganisms (GCM) 10K type strain sequencing project: providing services to taxonomists for standard genome sequencing and annotation.</title>
        <authorList>
            <consortium name="The Broad Institute Genomics Platform"/>
            <consortium name="The Broad Institute Genome Sequencing Center for Infectious Disease"/>
            <person name="Wu L."/>
            <person name="Ma J."/>
        </authorList>
    </citation>
    <scope>NUCLEOTIDE SEQUENCE [LARGE SCALE GENOMIC DNA]</scope>
    <source>
        <strain evidence="13">KCTC 42441</strain>
    </source>
</reference>
<name>A0ABV7XJL4_9GAMM</name>
<feature type="binding site" evidence="9">
    <location>
        <position position="659"/>
    </location>
    <ligand>
        <name>Zn(2+)</name>
        <dbReference type="ChEBI" id="CHEBI:29105"/>
        <note>catalytic</note>
    </ligand>
</feature>
<proteinExistence type="inferred from homology"/>
<dbReference type="GO" id="GO:0016787">
    <property type="term" value="F:hydrolase activity"/>
    <property type="evidence" value="ECO:0007669"/>
    <property type="project" value="UniProtKB-KW"/>
</dbReference>
<evidence type="ECO:0000256" key="6">
    <source>
        <dbReference type="ARBA" id="ARBA00022997"/>
    </source>
</evidence>
<dbReference type="PANTHER" id="PTHR43126:SF1">
    <property type="entry name" value="D-ALANYL-D-ALANINE DIPEPTIDASE"/>
    <property type="match status" value="1"/>
</dbReference>
<comment type="cofactor">
    <cofactor evidence="9">
        <name>Zn(2+)</name>
        <dbReference type="ChEBI" id="CHEBI:29105"/>
    </cofactor>
    <text evidence="9">Binds 1 zinc ion per subunit.</text>
</comment>
<gene>
    <name evidence="9" type="primary">ddpX</name>
    <name evidence="12" type="ORF">ACFONC_07120</name>
</gene>
<evidence type="ECO:0000256" key="5">
    <source>
        <dbReference type="ARBA" id="ARBA00022833"/>
    </source>
</evidence>
<evidence type="ECO:0000256" key="1">
    <source>
        <dbReference type="ARBA" id="ARBA00001362"/>
    </source>
</evidence>
<comment type="function">
    <text evidence="9">Catalyzes hydrolysis of the D-alanyl-D-alanine dipeptide.</text>
</comment>
<keyword evidence="3 9" id="KW-0479">Metal-binding</keyword>
<feature type="active site" description="Proton donor/acceptor" evidence="9">
    <location>
        <position position="728"/>
    </location>
</feature>
<dbReference type="Pfam" id="PF00144">
    <property type="entry name" value="Beta-lactamase"/>
    <property type="match status" value="1"/>
</dbReference>
<evidence type="ECO:0000313" key="13">
    <source>
        <dbReference type="Proteomes" id="UP001595705"/>
    </source>
</evidence>
<evidence type="ECO:0000256" key="3">
    <source>
        <dbReference type="ARBA" id="ARBA00022723"/>
    </source>
</evidence>
<keyword evidence="5 9" id="KW-0862">Zinc</keyword>
<evidence type="ECO:0000256" key="10">
    <source>
        <dbReference type="SAM" id="SignalP"/>
    </source>
</evidence>
<dbReference type="InterPro" id="IPR000755">
    <property type="entry name" value="A_A_dipeptidase"/>
</dbReference>
<dbReference type="InterPro" id="IPR009045">
    <property type="entry name" value="Zn_M74/Hedgehog-like"/>
</dbReference>
<evidence type="ECO:0000259" key="11">
    <source>
        <dbReference type="Pfam" id="PF00144"/>
    </source>
</evidence>
<comment type="caution">
    <text evidence="12">The sequence shown here is derived from an EMBL/GenBank/DDBJ whole genome shotgun (WGS) entry which is preliminary data.</text>
</comment>
<feature type="domain" description="Beta-lactamase-related" evidence="11">
    <location>
        <begin position="38"/>
        <end position="379"/>
    </location>
</feature>
<dbReference type="EC" id="3.4.13.22" evidence="9"/>
<keyword evidence="2 9" id="KW-0645">Protease</keyword>
<dbReference type="SUPFAM" id="SSF55166">
    <property type="entry name" value="Hedgehog/DD-peptidase"/>
    <property type="match status" value="1"/>
</dbReference>
<sequence>MTFTRLPFHLITFVLLGMLSMAAPARTPDGTAFDATAIDSAFDDTVARYELPGLAVGVVVDGEVVYMRTAGELEAGGGQRIDEDTLFKIASNTKAMTTGLLARLVDAGKLEWSDPVVKYLPDFRMFDPWVTREMQVRDLLIHNSGLGAGAGDLMLWPGPNHFTRADVIHGLRYLKPVYSFRSRYAYDNTLYIVAGELAAAAGGAPYETLVRRELFEPLGMARCQVGAWDRDAVGNVAQPHARRDGKNVVTGADGATVPNVPMMAAGGIRCSLHDMLAWVAMWLRPEQSGLVDGKPWLSAEQREAVWSPQTIMPLSQRMRDWDDSHYSAYGYGWRLTDVDGTQKVSHTGTLSGMYSAVTLLPQEGVGFVILINTNAGDARTVLNQVLVKRFTAPEQQRTVAYYAGLLDRDARAARVERLVPDTSSRRPATAAGMAGVLGIYRDPWFGDVSICEAGEGVRFASAKSPLMTGDVMRVGDRLLVQWLRPDIEPWLHFGSADSRPMTLEMSKIDPDADFSADFEDLAFVRTGDCPAAPRVPAVSPAGDAQSAGMADIRELVPDIAQDIRYAGSHNFVGTPIDGYDAPRCYLLRPVAEALQRVEAALRESYRRLLVYDCYRPVRAVQHFMRWVRDADDQKNKAEFYPLLGKDMLVGQYIAEHSGHSRGATLDLTLMQCDDRGENCEPLDMGTGFDYFGELAHTDSPNVTAAQRRNRHLLRDAMQAQGFANYADEWWHYTLKPEPDPGMAYDFPLR</sequence>
<evidence type="ECO:0000256" key="7">
    <source>
        <dbReference type="ARBA" id="ARBA00023049"/>
    </source>
</evidence>
<dbReference type="SUPFAM" id="SSF56601">
    <property type="entry name" value="beta-lactamase/transpeptidase-like"/>
    <property type="match status" value="1"/>
</dbReference>
<dbReference type="Proteomes" id="UP001595705">
    <property type="component" value="Unassembled WGS sequence"/>
</dbReference>
<evidence type="ECO:0000256" key="4">
    <source>
        <dbReference type="ARBA" id="ARBA00022801"/>
    </source>
</evidence>
<accession>A0ABV7XJL4</accession>
<dbReference type="PANTHER" id="PTHR43126">
    <property type="entry name" value="D-ALANYL-D-ALANINE DIPEPTIDASE"/>
    <property type="match status" value="1"/>
</dbReference>